<sequence>MTAGVSPVSPVTKGTPASRTQYEATPVTPAVTKATAEPKAEPPSRYDPNVATPRPANNGLDGFNIYA</sequence>
<protein>
    <submittedName>
        <fullName evidence="2">Uncharacterized protein</fullName>
    </submittedName>
</protein>
<reference evidence="3" key="1">
    <citation type="submission" date="2020-01" db="EMBL/GenBank/DDBJ databases">
        <title>Sphingomonas sp. strain CSW-10.</title>
        <authorList>
            <person name="Chen W.-M."/>
        </authorList>
    </citation>
    <scope>NUCLEOTIDE SEQUENCE [LARGE SCALE GENOMIC DNA]</scope>
    <source>
        <strain evidence="3">FSY-8</strain>
    </source>
</reference>
<accession>A0ABW9XEN3</accession>
<keyword evidence="3" id="KW-1185">Reference proteome</keyword>
<name>A0ABW9XEN3_9SPHN</name>
<dbReference type="EMBL" id="JAAAPO010000004">
    <property type="protein sequence ID" value="NBC37002.1"/>
    <property type="molecule type" value="Genomic_DNA"/>
</dbReference>
<feature type="compositionally biased region" description="Low complexity" evidence="1">
    <location>
        <begin position="23"/>
        <end position="35"/>
    </location>
</feature>
<gene>
    <name evidence="2" type="ORF">GTZ99_10585</name>
</gene>
<evidence type="ECO:0000313" key="3">
    <source>
        <dbReference type="Proteomes" id="UP000753724"/>
    </source>
</evidence>
<proteinExistence type="predicted"/>
<evidence type="ECO:0000256" key="1">
    <source>
        <dbReference type="SAM" id="MobiDB-lite"/>
    </source>
</evidence>
<dbReference type="Proteomes" id="UP000753724">
    <property type="component" value="Unassembled WGS sequence"/>
</dbReference>
<feature type="region of interest" description="Disordered" evidence="1">
    <location>
        <begin position="1"/>
        <end position="67"/>
    </location>
</feature>
<organism evidence="2 3">
    <name type="scientific">Novosphingobium ovatum</name>
    <dbReference type="NCBI Taxonomy" id="1908523"/>
    <lineage>
        <taxon>Bacteria</taxon>
        <taxon>Pseudomonadati</taxon>
        <taxon>Pseudomonadota</taxon>
        <taxon>Alphaproteobacteria</taxon>
        <taxon>Sphingomonadales</taxon>
        <taxon>Sphingomonadaceae</taxon>
        <taxon>Novosphingobium</taxon>
    </lineage>
</organism>
<evidence type="ECO:0000313" key="2">
    <source>
        <dbReference type="EMBL" id="NBC37002.1"/>
    </source>
</evidence>
<comment type="caution">
    <text evidence="2">The sequence shown here is derived from an EMBL/GenBank/DDBJ whole genome shotgun (WGS) entry which is preliminary data.</text>
</comment>
<dbReference type="RefSeq" id="WP_161718678.1">
    <property type="nucleotide sequence ID" value="NZ_JAAAPO010000004.1"/>
</dbReference>